<dbReference type="GO" id="GO:0003676">
    <property type="term" value="F:nucleic acid binding"/>
    <property type="evidence" value="ECO:0007669"/>
    <property type="project" value="InterPro"/>
</dbReference>
<organism evidence="2 3">
    <name type="scientific">Dipteronia dyeriana</name>
    <dbReference type="NCBI Taxonomy" id="168575"/>
    <lineage>
        <taxon>Eukaryota</taxon>
        <taxon>Viridiplantae</taxon>
        <taxon>Streptophyta</taxon>
        <taxon>Embryophyta</taxon>
        <taxon>Tracheophyta</taxon>
        <taxon>Spermatophyta</taxon>
        <taxon>Magnoliopsida</taxon>
        <taxon>eudicotyledons</taxon>
        <taxon>Gunneridae</taxon>
        <taxon>Pentapetalae</taxon>
        <taxon>rosids</taxon>
        <taxon>malvids</taxon>
        <taxon>Sapindales</taxon>
        <taxon>Sapindaceae</taxon>
        <taxon>Hippocastanoideae</taxon>
        <taxon>Acereae</taxon>
        <taxon>Dipteronia</taxon>
    </lineage>
</organism>
<dbReference type="InterPro" id="IPR002156">
    <property type="entry name" value="RNaseH_domain"/>
</dbReference>
<evidence type="ECO:0000313" key="2">
    <source>
        <dbReference type="EMBL" id="KAK2635085.1"/>
    </source>
</evidence>
<dbReference type="Pfam" id="PF13456">
    <property type="entry name" value="RVT_3"/>
    <property type="match status" value="1"/>
</dbReference>
<name>A0AAD9WM46_9ROSI</name>
<protein>
    <recommendedName>
        <fullName evidence="1">RNase H type-1 domain-containing protein</fullName>
    </recommendedName>
</protein>
<feature type="domain" description="RNase H type-1" evidence="1">
    <location>
        <begin position="81"/>
        <end position="151"/>
    </location>
</feature>
<reference evidence="2" key="1">
    <citation type="journal article" date="2023" name="Plant J.">
        <title>Genome sequences and population genomics provide insights into the demographic history, inbreeding, and mutation load of two 'living fossil' tree species of Dipteronia.</title>
        <authorList>
            <person name="Feng Y."/>
            <person name="Comes H.P."/>
            <person name="Chen J."/>
            <person name="Zhu S."/>
            <person name="Lu R."/>
            <person name="Zhang X."/>
            <person name="Li P."/>
            <person name="Qiu J."/>
            <person name="Olsen K.M."/>
            <person name="Qiu Y."/>
        </authorList>
    </citation>
    <scope>NUCLEOTIDE SEQUENCE</scope>
    <source>
        <strain evidence="2">KIB01</strain>
    </source>
</reference>
<keyword evidence="3" id="KW-1185">Reference proteome</keyword>
<evidence type="ECO:0000259" key="1">
    <source>
        <dbReference type="Pfam" id="PF13456"/>
    </source>
</evidence>
<comment type="caution">
    <text evidence="2">The sequence shown here is derived from an EMBL/GenBank/DDBJ whole genome shotgun (WGS) entry which is preliminary data.</text>
</comment>
<dbReference type="PANTHER" id="PTHR47074">
    <property type="entry name" value="BNAC02G40300D PROTEIN"/>
    <property type="match status" value="1"/>
</dbReference>
<proteinExistence type="predicted"/>
<dbReference type="PANTHER" id="PTHR47074:SF11">
    <property type="entry name" value="REVERSE TRANSCRIPTASE-LIKE PROTEIN"/>
    <property type="match status" value="1"/>
</dbReference>
<accession>A0AAD9WM46</accession>
<dbReference type="AlphaFoldDB" id="A0AAD9WM46"/>
<sequence>MELLSIILLKVWCCRNDWMHKGISFDVNEVVWWSKNYAEEIHRFWSSRGHGVTTEGRRREEVDDRWRPPEHGILKINCDIWMDKRRKMGYGIALRDGGGRVLWCSAQGCEANFDLDCAKAMAIYKGLCVGRNMGLVNYVLKSDSETVLKQIWTGGISKADHGGILDAI</sequence>
<gene>
    <name evidence="2" type="ORF">Ddye_029877</name>
</gene>
<evidence type="ECO:0000313" key="3">
    <source>
        <dbReference type="Proteomes" id="UP001280121"/>
    </source>
</evidence>
<dbReference type="Proteomes" id="UP001280121">
    <property type="component" value="Unassembled WGS sequence"/>
</dbReference>
<dbReference type="InterPro" id="IPR052929">
    <property type="entry name" value="RNase_H-like_EbsB-rel"/>
</dbReference>
<dbReference type="GO" id="GO:0004523">
    <property type="term" value="F:RNA-DNA hybrid ribonuclease activity"/>
    <property type="evidence" value="ECO:0007669"/>
    <property type="project" value="InterPro"/>
</dbReference>
<dbReference type="EMBL" id="JANJYI010000009">
    <property type="protein sequence ID" value="KAK2635085.1"/>
    <property type="molecule type" value="Genomic_DNA"/>
</dbReference>